<proteinExistence type="predicted"/>
<name>A0ABN6D5B2_9BURK</name>
<dbReference type="Proteomes" id="UP000824366">
    <property type="component" value="Chromosome"/>
</dbReference>
<dbReference type="EMBL" id="AP024238">
    <property type="protein sequence ID" value="BCO26046.1"/>
    <property type="molecule type" value="Genomic_DNA"/>
</dbReference>
<gene>
    <name evidence="1" type="ORF">MIZ03_0926</name>
</gene>
<evidence type="ECO:0000313" key="2">
    <source>
        <dbReference type="Proteomes" id="UP000824366"/>
    </source>
</evidence>
<accession>A0ABN6D5B2</accession>
<organism evidence="1 2">
    <name type="scientific">Rhodoferax lithotrophicus</name>
    <dbReference type="NCBI Taxonomy" id="2798804"/>
    <lineage>
        <taxon>Bacteria</taxon>
        <taxon>Pseudomonadati</taxon>
        <taxon>Pseudomonadota</taxon>
        <taxon>Betaproteobacteria</taxon>
        <taxon>Burkholderiales</taxon>
        <taxon>Comamonadaceae</taxon>
        <taxon>Rhodoferax</taxon>
    </lineage>
</organism>
<evidence type="ECO:0000313" key="1">
    <source>
        <dbReference type="EMBL" id="BCO26046.1"/>
    </source>
</evidence>
<protein>
    <submittedName>
        <fullName evidence="1">Uncharacterized protein</fullName>
    </submittedName>
</protein>
<sequence length="37" mass="4138">MNLSVEKINSVCGCLWQLVLQSEVKEEEMAAGHFRGT</sequence>
<reference evidence="1 2" key="1">
    <citation type="journal article" date="2021" name="Microbiol. Spectr.">
        <title>A Single Bacterium Capable of Oxidation and Reduction of Iron at Circumneutral pH.</title>
        <authorList>
            <person name="Kato S."/>
            <person name="Ohkuma M."/>
        </authorList>
    </citation>
    <scope>NUCLEOTIDE SEQUENCE [LARGE SCALE GENOMIC DNA]</scope>
    <source>
        <strain evidence="1 2">MIZ03</strain>
    </source>
</reference>
<keyword evidence="2" id="KW-1185">Reference proteome</keyword>